<dbReference type="InParanoid" id="A0A7C8IMF8"/>
<dbReference type="Gene3D" id="3.30.710.10">
    <property type="entry name" value="Potassium Channel Kv1.1, Chain A"/>
    <property type="match status" value="1"/>
</dbReference>
<evidence type="ECO:0000313" key="3">
    <source>
        <dbReference type="Proteomes" id="UP000481858"/>
    </source>
</evidence>
<name>A0A7C8IMF8_9PEZI</name>
<organism evidence="2 3">
    <name type="scientific">Xylaria multiplex</name>
    <dbReference type="NCBI Taxonomy" id="323545"/>
    <lineage>
        <taxon>Eukaryota</taxon>
        <taxon>Fungi</taxon>
        <taxon>Dikarya</taxon>
        <taxon>Ascomycota</taxon>
        <taxon>Pezizomycotina</taxon>
        <taxon>Sordariomycetes</taxon>
        <taxon>Xylariomycetidae</taxon>
        <taxon>Xylariales</taxon>
        <taxon>Xylariaceae</taxon>
        <taxon>Xylaria</taxon>
    </lineage>
</organism>
<feature type="region of interest" description="Disordered" evidence="1">
    <location>
        <begin position="1"/>
        <end position="21"/>
    </location>
</feature>
<dbReference type="EMBL" id="WUBL01000068">
    <property type="protein sequence ID" value="KAF2967406.1"/>
    <property type="molecule type" value="Genomic_DNA"/>
</dbReference>
<evidence type="ECO:0000256" key="1">
    <source>
        <dbReference type="SAM" id="MobiDB-lite"/>
    </source>
</evidence>
<gene>
    <name evidence="2" type="ORF">GQX73_g6149</name>
</gene>
<keyword evidence="3" id="KW-1185">Reference proteome</keyword>
<sequence>MGSDYIEFTEPSSRTSAASRCSYVPPEPSRLVLDPNGDLGLKVGETRCVTQIAPSDRDSCSRDRDSDHEHELPVIYIVCSRTLSRVSPVWKALLYGGFAESKSSSALSASNWVVELPDDNPKAMATLLNIIHSRFESIPRTTDLIDLEDLYELTVLTDKYDLTATLQPWAFAWVESIRIEYEKRVDIPMLDLERLSWIARETGDVNLYKSVSRDLAHRCSTNANGDLQYEARHEVIPLFSFTLEPPGYHDELKSIRLSSIKNVLEIYEKAVVRLLEPVERLSPATICKLPLERWECEPAMLGTMIRSLAWSGYWPLPAATDVREDFNGARWTTDQAAEVPRGCEDGKDGSWLIPPHPATPHPLHSSNRPKLRGSGEKTSAGLRRITRTKETYTPKEEPTTMFHLDWGIPQQYHTGGFPVTVATLSDGSVGNVCLIA</sequence>
<reference evidence="2 3" key="1">
    <citation type="submission" date="2019-12" db="EMBL/GenBank/DDBJ databases">
        <title>Draft genome sequence of the ascomycete Xylaria multiplex DSM 110363.</title>
        <authorList>
            <person name="Buettner E."/>
            <person name="Kellner H."/>
        </authorList>
    </citation>
    <scope>NUCLEOTIDE SEQUENCE [LARGE SCALE GENOMIC DNA]</scope>
    <source>
        <strain evidence="2 3">DSM 110363</strain>
    </source>
</reference>
<comment type="caution">
    <text evidence="2">The sequence shown here is derived from an EMBL/GenBank/DDBJ whole genome shotgun (WGS) entry which is preliminary data.</text>
</comment>
<dbReference type="Proteomes" id="UP000481858">
    <property type="component" value="Unassembled WGS sequence"/>
</dbReference>
<proteinExistence type="predicted"/>
<dbReference type="OrthoDB" id="5275938at2759"/>
<accession>A0A7C8IMF8</accession>
<protein>
    <recommendedName>
        <fullName evidence="4">BTB domain-containing protein</fullName>
    </recommendedName>
</protein>
<dbReference type="InterPro" id="IPR011333">
    <property type="entry name" value="SKP1/BTB/POZ_sf"/>
</dbReference>
<feature type="region of interest" description="Disordered" evidence="1">
    <location>
        <begin position="355"/>
        <end position="381"/>
    </location>
</feature>
<evidence type="ECO:0000313" key="2">
    <source>
        <dbReference type="EMBL" id="KAF2967406.1"/>
    </source>
</evidence>
<feature type="compositionally biased region" description="Polar residues" evidence="1">
    <location>
        <begin position="10"/>
        <end position="19"/>
    </location>
</feature>
<dbReference type="AlphaFoldDB" id="A0A7C8IMF8"/>
<evidence type="ECO:0008006" key="4">
    <source>
        <dbReference type="Google" id="ProtNLM"/>
    </source>
</evidence>